<evidence type="ECO:0000256" key="3">
    <source>
        <dbReference type="ARBA" id="ARBA00022630"/>
    </source>
</evidence>
<feature type="binding site" evidence="6">
    <location>
        <begin position="50"/>
        <end position="51"/>
    </location>
    <ligand>
        <name>FAD</name>
        <dbReference type="ChEBI" id="CHEBI:57692"/>
    </ligand>
</feature>
<keyword evidence="4 6" id="KW-0274">FAD</keyword>
<evidence type="ECO:0000313" key="8">
    <source>
        <dbReference type="EMBL" id="TRM60337.1"/>
    </source>
</evidence>
<evidence type="ECO:0000256" key="4">
    <source>
        <dbReference type="ARBA" id="ARBA00022827"/>
    </source>
</evidence>
<dbReference type="OrthoDB" id="2015447at2759"/>
<organism evidence="8 9">
    <name type="scientific">Schizophyllum amplum</name>
    <dbReference type="NCBI Taxonomy" id="97359"/>
    <lineage>
        <taxon>Eukaryota</taxon>
        <taxon>Fungi</taxon>
        <taxon>Dikarya</taxon>
        <taxon>Basidiomycota</taxon>
        <taxon>Agaricomycotina</taxon>
        <taxon>Agaricomycetes</taxon>
        <taxon>Agaricomycetidae</taxon>
        <taxon>Agaricales</taxon>
        <taxon>Schizophyllaceae</taxon>
        <taxon>Schizophyllum</taxon>
    </lineage>
</organism>
<dbReference type="PANTHER" id="PTHR11530:SF11">
    <property type="entry name" value="D-ASPARTATE OXIDASE"/>
    <property type="match status" value="1"/>
</dbReference>
<dbReference type="STRING" id="97359.A0A550C6B2"/>
<evidence type="ECO:0000256" key="1">
    <source>
        <dbReference type="ARBA" id="ARBA00001974"/>
    </source>
</evidence>
<evidence type="ECO:0000313" key="9">
    <source>
        <dbReference type="Proteomes" id="UP000320762"/>
    </source>
</evidence>
<dbReference type="PIRSF" id="PIRSF000189">
    <property type="entry name" value="D-aa_oxidase"/>
    <property type="match status" value="1"/>
</dbReference>
<gene>
    <name evidence="8" type="ORF">BD626DRAFT_505008</name>
</gene>
<dbReference type="GO" id="GO:0071949">
    <property type="term" value="F:FAD binding"/>
    <property type="evidence" value="ECO:0007669"/>
    <property type="project" value="InterPro"/>
</dbReference>
<evidence type="ECO:0000256" key="2">
    <source>
        <dbReference type="ARBA" id="ARBA00006730"/>
    </source>
</evidence>
<dbReference type="SUPFAM" id="SSF51971">
    <property type="entry name" value="Nucleotide-binding domain"/>
    <property type="match status" value="1"/>
</dbReference>
<evidence type="ECO:0000256" key="5">
    <source>
        <dbReference type="ARBA" id="ARBA00023002"/>
    </source>
</evidence>
<feature type="binding site" evidence="6">
    <location>
        <position position="312"/>
    </location>
    <ligand>
        <name>D-dopa</name>
        <dbReference type="ChEBI" id="CHEBI:149689"/>
    </ligand>
</feature>
<feature type="binding site" evidence="6">
    <location>
        <position position="345"/>
    </location>
    <ligand>
        <name>D-dopa</name>
        <dbReference type="ChEBI" id="CHEBI:149689"/>
    </ligand>
</feature>
<evidence type="ECO:0000259" key="7">
    <source>
        <dbReference type="Pfam" id="PF01266"/>
    </source>
</evidence>
<dbReference type="GO" id="GO:0003884">
    <property type="term" value="F:D-amino-acid oxidase activity"/>
    <property type="evidence" value="ECO:0007669"/>
    <property type="project" value="InterPro"/>
</dbReference>
<keyword evidence="9" id="KW-1185">Reference proteome</keyword>
<dbReference type="Proteomes" id="UP000320762">
    <property type="component" value="Unassembled WGS sequence"/>
</dbReference>
<sequence>MAAPQTQKIVVLGAGVVGLTTALKLQEKGDYAVTIVAELFPNDPLSIKYTSNWAGAHHVSLAGDDVRQQNMDRETFDEMWKLSAPGGAAEGCFLRIPQTEMYHQQPREPHELSWMPNFQTLSKESLVGGTIAGITFDTITIDTPKYLAYLMARFCAAGGAVVRASVGHINEVIEGGAGIYGPSRKATPPDAVIVCVGLGARALGGVNDSAMFPIRGQTLLVRAPWVRFGRTISSKDGLWTYIIPRRGGDVIVGGTKLVDDWYPLPRPETTEDILRRGLALCPELVPPEVRAEREGTVDDVRALIVMEGCGLRPARAGGIRLEVDWVAAKADATKTPVVFNYGHAGYGFQSSWGSASIAVGLLEKALQEGPGAHVATASTSQGADDKKNLAAHSW</sequence>
<dbReference type="EMBL" id="VDMD01000022">
    <property type="protein sequence ID" value="TRM60337.1"/>
    <property type="molecule type" value="Genomic_DNA"/>
</dbReference>
<dbReference type="InterPro" id="IPR006076">
    <property type="entry name" value="FAD-dep_OxRdtase"/>
</dbReference>
<feature type="binding site" evidence="6">
    <location>
        <position position="241"/>
    </location>
    <ligand>
        <name>D-dopa</name>
        <dbReference type="ChEBI" id="CHEBI:149689"/>
    </ligand>
</feature>
<dbReference type="Gene3D" id="3.30.9.10">
    <property type="entry name" value="D-Amino Acid Oxidase, subunit A, domain 2"/>
    <property type="match status" value="1"/>
</dbReference>
<keyword evidence="5" id="KW-0560">Oxidoreductase</keyword>
<name>A0A550C6B2_9AGAR</name>
<comment type="caution">
    <text evidence="8">The sequence shown here is derived from an EMBL/GenBank/DDBJ whole genome shotgun (WGS) entry which is preliminary data.</text>
</comment>
<reference evidence="8 9" key="1">
    <citation type="journal article" date="2019" name="New Phytol.">
        <title>Comparative genomics reveals unique wood-decay strategies and fruiting body development in the Schizophyllaceae.</title>
        <authorList>
            <person name="Almasi E."/>
            <person name="Sahu N."/>
            <person name="Krizsan K."/>
            <person name="Balint B."/>
            <person name="Kovacs G.M."/>
            <person name="Kiss B."/>
            <person name="Cseklye J."/>
            <person name="Drula E."/>
            <person name="Henrissat B."/>
            <person name="Nagy I."/>
            <person name="Chovatia M."/>
            <person name="Adam C."/>
            <person name="LaButti K."/>
            <person name="Lipzen A."/>
            <person name="Riley R."/>
            <person name="Grigoriev I.V."/>
            <person name="Nagy L.G."/>
        </authorList>
    </citation>
    <scope>NUCLEOTIDE SEQUENCE [LARGE SCALE GENOMIC DNA]</scope>
    <source>
        <strain evidence="8 9">NL-1724</strain>
    </source>
</reference>
<evidence type="ECO:0000256" key="6">
    <source>
        <dbReference type="PIRSR" id="PIRSR000189-1"/>
    </source>
</evidence>
<dbReference type="GO" id="GO:0005737">
    <property type="term" value="C:cytoplasm"/>
    <property type="evidence" value="ECO:0007669"/>
    <property type="project" value="TreeGrafter"/>
</dbReference>
<protein>
    <submittedName>
        <fullName evidence="8">FAD dependent oxidoreductase</fullName>
    </submittedName>
</protein>
<dbReference type="Pfam" id="PF01266">
    <property type="entry name" value="DAO"/>
    <property type="match status" value="1"/>
</dbReference>
<proteinExistence type="inferred from homology"/>
<feature type="binding site" evidence="6">
    <location>
        <position position="166"/>
    </location>
    <ligand>
        <name>FAD</name>
        <dbReference type="ChEBI" id="CHEBI:57692"/>
    </ligand>
</feature>
<comment type="similarity">
    <text evidence="2">Belongs to the DAMOX/DASOX family.</text>
</comment>
<dbReference type="Gene3D" id="3.40.50.720">
    <property type="entry name" value="NAD(P)-binding Rossmann-like Domain"/>
    <property type="match status" value="1"/>
</dbReference>
<dbReference type="AlphaFoldDB" id="A0A550C6B2"/>
<feature type="domain" description="FAD dependent oxidoreductase" evidence="7">
    <location>
        <begin position="8"/>
        <end position="358"/>
    </location>
</feature>
<dbReference type="InterPro" id="IPR023209">
    <property type="entry name" value="DAO"/>
</dbReference>
<dbReference type="PANTHER" id="PTHR11530">
    <property type="entry name" value="D-AMINO ACID OXIDASE"/>
    <property type="match status" value="1"/>
</dbReference>
<dbReference type="GO" id="GO:0019478">
    <property type="term" value="P:D-amino acid catabolic process"/>
    <property type="evidence" value="ECO:0007669"/>
    <property type="project" value="TreeGrafter"/>
</dbReference>
<comment type="cofactor">
    <cofactor evidence="1 6">
        <name>FAD</name>
        <dbReference type="ChEBI" id="CHEBI:57692"/>
    </cofactor>
</comment>
<keyword evidence="3" id="KW-0285">Flavoprotein</keyword>
<dbReference type="SUPFAM" id="SSF54373">
    <property type="entry name" value="FAD-linked reductases, C-terminal domain"/>
    <property type="match status" value="1"/>
</dbReference>
<accession>A0A550C6B2</accession>